<dbReference type="HAMAP" id="MF_00902">
    <property type="entry name" value="TatC"/>
    <property type="match status" value="1"/>
</dbReference>
<keyword evidence="3 5" id="KW-1133">Transmembrane helix</keyword>
<evidence type="ECO:0000256" key="3">
    <source>
        <dbReference type="ARBA" id="ARBA00022989"/>
    </source>
</evidence>
<dbReference type="GO" id="GO:0065002">
    <property type="term" value="P:intracellular protein transmembrane transport"/>
    <property type="evidence" value="ECO:0007669"/>
    <property type="project" value="TreeGrafter"/>
</dbReference>
<dbReference type="InterPro" id="IPR002033">
    <property type="entry name" value="TatC"/>
</dbReference>
<reference evidence="7" key="2">
    <citation type="submission" date="2023-04" db="EMBL/GenBank/DDBJ databases">
        <authorList>
            <person name="Beletskiy A.V."/>
            <person name="Mardanov A.V."/>
            <person name="Ravin N.V."/>
        </authorList>
    </citation>
    <scope>NUCLEOTIDE SEQUENCE</scope>
    <source>
        <strain evidence="7">GKL-01</strain>
    </source>
</reference>
<keyword evidence="2 5" id="KW-0812">Transmembrane</keyword>
<evidence type="ECO:0000256" key="6">
    <source>
        <dbReference type="SAM" id="MobiDB-lite"/>
    </source>
</evidence>
<feature type="transmembrane region" description="Helical" evidence="5">
    <location>
        <begin position="221"/>
        <end position="241"/>
    </location>
</feature>
<dbReference type="Pfam" id="PF00902">
    <property type="entry name" value="TatC"/>
    <property type="match status" value="1"/>
</dbReference>
<keyword evidence="5" id="KW-0653">Protein transport</keyword>
<evidence type="ECO:0000256" key="5">
    <source>
        <dbReference type="HAMAP-Rule" id="MF_00902"/>
    </source>
</evidence>
<comment type="similarity">
    <text evidence="5">Belongs to the TatC family.</text>
</comment>
<feature type="region of interest" description="Disordered" evidence="6">
    <location>
        <begin position="252"/>
        <end position="284"/>
    </location>
</feature>
<name>A0AA95H824_9GAMM</name>
<organism evidence="7">
    <name type="scientific">Candidatus Thiocaldithrix dubininis</name>
    <dbReference type="NCBI Taxonomy" id="3080823"/>
    <lineage>
        <taxon>Bacteria</taxon>
        <taxon>Pseudomonadati</taxon>
        <taxon>Pseudomonadota</taxon>
        <taxon>Gammaproteobacteria</taxon>
        <taxon>Thiotrichales</taxon>
        <taxon>Thiotrichaceae</taxon>
        <taxon>Candidatus Thiocaldithrix</taxon>
    </lineage>
</organism>
<evidence type="ECO:0000256" key="1">
    <source>
        <dbReference type="ARBA" id="ARBA00004141"/>
    </source>
</evidence>
<dbReference type="GO" id="GO:0033281">
    <property type="term" value="C:TAT protein transport complex"/>
    <property type="evidence" value="ECO:0007669"/>
    <property type="project" value="UniProtKB-UniRule"/>
</dbReference>
<dbReference type="GO" id="GO:0009977">
    <property type="term" value="F:proton motive force dependent protein transmembrane transporter activity"/>
    <property type="evidence" value="ECO:0007669"/>
    <property type="project" value="TreeGrafter"/>
</dbReference>
<dbReference type="PANTHER" id="PTHR30371">
    <property type="entry name" value="SEC-INDEPENDENT PROTEIN TRANSLOCASE PROTEIN TATC"/>
    <property type="match status" value="1"/>
</dbReference>
<dbReference type="PANTHER" id="PTHR30371:SF0">
    <property type="entry name" value="SEC-INDEPENDENT PROTEIN TRANSLOCASE PROTEIN TATC, CHLOROPLASTIC-RELATED"/>
    <property type="match status" value="1"/>
</dbReference>
<protein>
    <recommendedName>
        <fullName evidence="5">Sec-independent protein translocase protein TatC</fullName>
    </recommendedName>
</protein>
<evidence type="ECO:0000256" key="4">
    <source>
        <dbReference type="ARBA" id="ARBA00023136"/>
    </source>
</evidence>
<keyword evidence="5" id="KW-0811">Translocation</keyword>
<feature type="region of interest" description="Disordered" evidence="6">
    <location>
        <begin position="291"/>
        <end position="310"/>
    </location>
</feature>
<gene>
    <name evidence="5 7" type="primary">tatC</name>
    <name evidence="7" type="ORF">QJT80_00140</name>
</gene>
<sequence length="339" mass="37615">MNKPSNADSALQGFLEHLIELRDRLLKMVIAVMVVFIALSPFVQDLYNALSEPLVSQLPNGSKLIAIGVATPFLIPFKLALLVAFLIALPYVFYQIWGFVAPGLYQHEKRLVTPLLVSSVALFYIGMAFAYFVVIPMIARASVAFAPSNVMPTPDIAEYLDFTIAMFLAFGLSFETPVATILLITMGVVSADTLTKARPYIIVGAFVLGMFLTPPDVVSQTLMAVPIWLLFEAGLFLSKLFQRNVQTFRDEKAAHEQQQLLQEQPASPPPSSSTAPTPDAPVIWEDEHYSFKETQPVQSTDSPEYRPMTEAEMEAEMQKIDNELQNLAKPNSEPPKDKE</sequence>
<feature type="transmembrane region" description="Helical" evidence="5">
    <location>
        <begin position="115"/>
        <end position="139"/>
    </location>
</feature>
<comment type="subunit">
    <text evidence="5">The Tat system comprises two distinct complexes: a TatABC complex, containing multiple copies of TatA, TatB and TatC subunits, and a separate TatA complex, containing only TatA subunits. Substrates initially bind to the TatABC complex, which probably triggers association of the separate TatA complex to form the active translocon.</text>
</comment>
<feature type="transmembrane region" description="Helical" evidence="5">
    <location>
        <begin position="25"/>
        <end position="44"/>
    </location>
</feature>
<comment type="function">
    <text evidence="5">Part of the twin-arginine translocation (Tat) system that transports large folded proteins containing a characteristic twin-arginine motif in their signal peptide across membranes. Together with TatB, TatC is part of a receptor directly interacting with Tat signal peptides.</text>
</comment>
<dbReference type="KEGG" id="tdu:QJT80_00140"/>
<keyword evidence="5" id="KW-0813">Transport</keyword>
<proteinExistence type="inferred from homology"/>
<comment type="subcellular location">
    <subcellularLocation>
        <location evidence="5">Cell membrane</location>
        <topology evidence="5">Multi-pass membrane protein</topology>
    </subcellularLocation>
    <subcellularLocation>
        <location evidence="1">Membrane</location>
        <topology evidence="1">Multi-pass membrane protein</topology>
    </subcellularLocation>
</comment>
<dbReference type="AlphaFoldDB" id="A0AA95H824"/>
<feature type="transmembrane region" description="Helical" evidence="5">
    <location>
        <begin position="64"/>
        <end position="94"/>
    </location>
</feature>
<feature type="transmembrane region" description="Helical" evidence="5">
    <location>
        <begin position="197"/>
        <end position="215"/>
    </location>
</feature>
<dbReference type="NCBIfam" id="TIGR00945">
    <property type="entry name" value="tatC"/>
    <property type="match status" value="1"/>
</dbReference>
<keyword evidence="5" id="KW-1003">Cell membrane</keyword>
<feature type="transmembrane region" description="Helical" evidence="5">
    <location>
        <begin position="159"/>
        <end position="185"/>
    </location>
</feature>
<feature type="compositionally biased region" description="Polar residues" evidence="6">
    <location>
        <begin position="292"/>
        <end position="302"/>
    </location>
</feature>
<evidence type="ECO:0000256" key="2">
    <source>
        <dbReference type="ARBA" id="ARBA00022692"/>
    </source>
</evidence>
<feature type="compositionally biased region" description="Low complexity" evidence="6">
    <location>
        <begin position="256"/>
        <end position="265"/>
    </location>
</feature>
<reference evidence="7" key="1">
    <citation type="journal article" date="2023" name="Int. J. Mol. Sci.">
        <title>Metagenomics Revealed a New Genus 'Candidatus Thiocaldithrix dubininis' gen. nov., sp. nov. and a New Species 'Candidatus Thiothrix putei' sp. nov. in the Family Thiotrichaceae, Some Members of Which Have Traits of Both Na+- and H+-Motive Energetics.</title>
        <authorList>
            <person name="Ravin N.V."/>
            <person name="Muntyan M.S."/>
            <person name="Smolyakov D.D."/>
            <person name="Rudenko T.S."/>
            <person name="Beletsky A.V."/>
            <person name="Mardanov A.V."/>
            <person name="Grabovich M.Y."/>
        </authorList>
    </citation>
    <scope>NUCLEOTIDE SEQUENCE</scope>
    <source>
        <strain evidence="7">GKL-01</strain>
    </source>
</reference>
<evidence type="ECO:0000313" key="7">
    <source>
        <dbReference type="EMBL" id="WGZ90893.1"/>
    </source>
</evidence>
<keyword evidence="4 5" id="KW-0472">Membrane</keyword>
<accession>A0AA95H824</accession>
<dbReference type="PRINTS" id="PR01840">
    <property type="entry name" value="TATCFAMILY"/>
</dbReference>
<dbReference type="Proteomes" id="UP001300672">
    <property type="component" value="Chromosome"/>
</dbReference>
<dbReference type="GO" id="GO:0043953">
    <property type="term" value="P:protein transport by the Tat complex"/>
    <property type="evidence" value="ECO:0007669"/>
    <property type="project" value="UniProtKB-UniRule"/>
</dbReference>
<dbReference type="EMBL" id="CP124755">
    <property type="protein sequence ID" value="WGZ90893.1"/>
    <property type="molecule type" value="Genomic_DNA"/>
</dbReference>